<dbReference type="Pfam" id="PF08279">
    <property type="entry name" value="HTH_11"/>
    <property type="match status" value="1"/>
</dbReference>
<feature type="domain" description="Mga helix-turn-helix" evidence="3">
    <location>
        <begin position="75"/>
        <end position="159"/>
    </location>
</feature>
<dbReference type="RefSeq" id="WP_257702132.1">
    <property type="nucleotide sequence ID" value="NZ_CP102451.1"/>
</dbReference>
<dbReference type="InterPro" id="IPR036390">
    <property type="entry name" value="WH_DNA-bd_sf"/>
</dbReference>
<evidence type="ECO:0000313" key="6">
    <source>
        <dbReference type="Proteomes" id="UP001058273"/>
    </source>
</evidence>
<dbReference type="InterPro" id="IPR007737">
    <property type="entry name" value="Mga_HTH"/>
</dbReference>
<reference evidence="5" key="1">
    <citation type="submission" date="2022-08" db="EMBL/GenBank/DDBJ databases">
        <title>Genome sequence of Vagococcus luciliae DSM 112651.</title>
        <authorList>
            <person name="Juan G."/>
            <person name="Anja P."/>
            <person name="Rolf D."/>
            <person name="Kampfer P."/>
            <person name="Vilcinskas A."/>
        </authorList>
    </citation>
    <scope>NUCLEOTIDE SEQUENCE</scope>
    <source>
        <strain evidence="5">G314FT</strain>
    </source>
</reference>
<keyword evidence="6" id="KW-1185">Reference proteome</keyword>
<reference evidence="5" key="2">
    <citation type="submission" date="2022-08" db="EMBL/GenBank/DDBJ databases">
        <authorList>
            <person name="Poehlein A."/>
            <person name="Guzman J."/>
            <person name="Daniel R."/>
            <person name="Vilcinskas A."/>
        </authorList>
    </citation>
    <scope>NUCLEOTIDE SEQUENCE</scope>
    <source>
        <strain evidence="5">G314FT</strain>
    </source>
</reference>
<dbReference type="InterPro" id="IPR013196">
    <property type="entry name" value="HTH_11"/>
</dbReference>
<evidence type="ECO:0000256" key="1">
    <source>
        <dbReference type="ARBA" id="ARBA00023015"/>
    </source>
</evidence>
<evidence type="ECO:0000259" key="4">
    <source>
        <dbReference type="Pfam" id="PF08279"/>
    </source>
</evidence>
<dbReference type="InterPro" id="IPR036388">
    <property type="entry name" value="WH-like_DNA-bd_sf"/>
</dbReference>
<dbReference type="Proteomes" id="UP001058273">
    <property type="component" value="Chromosome"/>
</dbReference>
<dbReference type="InterPro" id="IPR050661">
    <property type="entry name" value="BglG_antiterminators"/>
</dbReference>
<evidence type="ECO:0000256" key="2">
    <source>
        <dbReference type="ARBA" id="ARBA00023163"/>
    </source>
</evidence>
<evidence type="ECO:0000313" key="5">
    <source>
        <dbReference type="EMBL" id="UUV98617.1"/>
    </source>
</evidence>
<dbReference type="PANTHER" id="PTHR30185">
    <property type="entry name" value="CRYPTIC BETA-GLUCOSIDE BGL OPERON ANTITERMINATOR"/>
    <property type="match status" value="1"/>
</dbReference>
<sequence length="492" mass="58174">MGLILNKSTERQRQLILFIARNYEWVTAQELADYLDCNIKTVRQDISYLEENYADIITVEYSKQLGYRFYTMDGRNVLEIYLNWSQESLFFSILSDCFFGKNTSLDYFYDTYFISETTLKRQMSLINRTLKKLGISVSSSTGQLKVKDERILRFFYALFIIEKQSIYEWKDMDMNQKILFDIIGICEQYFNINLSNIQKNIFSFFIYTSVIRSSQDKFLDFVTAIPSDFEQIVSQSLKILKHESTFDVFLTSEAHYRDSLQFVYVLFSQLADHYHSQEVEGLTTHFIFSISSKMKVDEKVLDYQGIKKELAYVSFMNDVYPYQLNLVSLRSELNAKSIKLQYPIFYDIVSQSLKELEINTPWIRFYKPLLISRAFRYWDYKEFESLTKIKPVSIVVSTTLEKNHAEILSYILKQTFQAKIRIVGLEYEKTLFNSKETRDSLNKVDIVITNHLFYHDLDNVIIVDDVIENNRLEAIKRLIDGILMKNTEQGLE</sequence>
<dbReference type="Gene3D" id="1.10.10.10">
    <property type="entry name" value="Winged helix-like DNA-binding domain superfamily/Winged helix DNA-binding domain"/>
    <property type="match status" value="2"/>
</dbReference>
<proteinExistence type="predicted"/>
<keyword evidence="2" id="KW-0804">Transcription</keyword>
<gene>
    <name evidence="5" type="ORF">G314FT_07700</name>
</gene>
<dbReference type="EMBL" id="CP102451">
    <property type="protein sequence ID" value="UUV98617.1"/>
    <property type="molecule type" value="Genomic_DNA"/>
</dbReference>
<dbReference type="SUPFAM" id="SSF46785">
    <property type="entry name" value="Winged helix' DNA-binding domain"/>
    <property type="match status" value="1"/>
</dbReference>
<dbReference type="Pfam" id="PF05043">
    <property type="entry name" value="Mga"/>
    <property type="match status" value="1"/>
</dbReference>
<evidence type="ECO:0000259" key="3">
    <source>
        <dbReference type="Pfam" id="PF05043"/>
    </source>
</evidence>
<protein>
    <submittedName>
        <fullName evidence="5">Uncharacterized protein</fullName>
    </submittedName>
</protein>
<name>A0ABY5NYM1_9ENTE</name>
<organism evidence="5 6">
    <name type="scientific">Vagococcus luciliae</name>
    <dbReference type="NCBI Taxonomy" id="2920380"/>
    <lineage>
        <taxon>Bacteria</taxon>
        <taxon>Bacillati</taxon>
        <taxon>Bacillota</taxon>
        <taxon>Bacilli</taxon>
        <taxon>Lactobacillales</taxon>
        <taxon>Enterococcaceae</taxon>
        <taxon>Vagococcus</taxon>
    </lineage>
</organism>
<feature type="domain" description="Helix-turn-helix type 11" evidence="4">
    <location>
        <begin position="11"/>
        <end position="68"/>
    </location>
</feature>
<keyword evidence="1" id="KW-0805">Transcription regulation</keyword>
<dbReference type="PANTHER" id="PTHR30185:SF18">
    <property type="entry name" value="TRANSCRIPTIONAL REGULATOR MTLR"/>
    <property type="match status" value="1"/>
</dbReference>
<accession>A0ABY5NYM1</accession>